<evidence type="ECO:0000313" key="2">
    <source>
        <dbReference type="Proteomes" id="UP001160148"/>
    </source>
</evidence>
<comment type="caution">
    <text evidence="1">The sequence shown here is derived from an EMBL/GenBank/DDBJ whole genome shotgun (WGS) entry which is preliminary data.</text>
</comment>
<dbReference type="AlphaFoldDB" id="A0AAV0XBU4"/>
<proteinExistence type="predicted"/>
<dbReference type="EMBL" id="CARXXK010000004">
    <property type="protein sequence ID" value="CAI6366004.1"/>
    <property type="molecule type" value="Genomic_DNA"/>
</dbReference>
<name>A0AAV0XBU4_9HEMI</name>
<reference evidence="1 2" key="1">
    <citation type="submission" date="2023-01" db="EMBL/GenBank/DDBJ databases">
        <authorList>
            <person name="Whitehead M."/>
        </authorList>
    </citation>
    <scope>NUCLEOTIDE SEQUENCE [LARGE SCALE GENOMIC DNA]</scope>
</reference>
<gene>
    <name evidence="1" type="ORF">MEUPH1_LOCUS20641</name>
</gene>
<protein>
    <submittedName>
        <fullName evidence="1">Uncharacterized protein</fullName>
    </submittedName>
</protein>
<organism evidence="1 2">
    <name type="scientific">Macrosiphum euphorbiae</name>
    <name type="common">potato aphid</name>
    <dbReference type="NCBI Taxonomy" id="13131"/>
    <lineage>
        <taxon>Eukaryota</taxon>
        <taxon>Metazoa</taxon>
        <taxon>Ecdysozoa</taxon>
        <taxon>Arthropoda</taxon>
        <taxon>Hexapoda</taxon>
        <taxon>Insecta</taxon>
        <taxon>Pterygota</taxon>
        <taxon>Neoptera</taxon>
        <taxon>Paraneoptera</taxon>
        <taxon>Hemiptera</taxon>
        <taxon>Sternorrhyncha</taxon>
        <taxon>Aphidomorpha</taxon>
        <taxon>Aphidoidea</taxon>
        <taxon>Aphididae</taxon>
        <taxon>Macrosiphini</taxon>
        <taxon>Macrosiphum</taxon>
    </lineage>
</organism>
<dbReference type="Proteomes" id="UP001160148">
    <property type="component" value="Unassembled WGS sequence"/>
</dbReference>
<sequence>MDNSNERDLVIKNAIQQCCDIIFFSSSDGNEYGYVVHCLESIETKTAIPRLQNYVETILPQFNNGQFNAHFRMLSTTFEFVLTLIAPKLNRQSQVTNLFHQINNFLLQFGKWLIWTLTNQFVKNLMWGGTAVIVTLEILASAFITWPSEEKAEEIKNGFFSTRTFPNVVDAIDGTHINIPSPHDHQEAYVQGRIGL</sequence>
<keyword evidence="2" id="KW-1185">Reference proteome</keyword>
<evidence type="ECO:0000313" key="1">
    <source>
        <dbReference type="EMBL" id="CAI6366004.1"/>
    </source>
</evidence>
<accession>A0AAV0XBU4</accession>